<dbReference type="SUPFAM" id="SSF53335">
    <property type="entry name" value="S-adenosyl-L-methionine-dependent methyltransferases"/>
    <property type="match status" value="1"/>
</dbReference>
<protein>
    <submittedName>
        <fullName evidence="2">Class I SAM-dependent methyltransferase</fullName>
    </submittedName>
</protein>
<sequence>MTRWTDVARTQAGETYAVAYARRFRELAASGNEINGEALAAAALVPAPARVLDAGCGTGRSTIALSAMGYEVTGVDVDASMLDMARAEAPDLDWRLDDLATLDLGEQFDLVLLAGNIIPLLEPGTLEAVAQSLAAHAHARGLVMVGFGLDAAHLPASCPVTPLADYDAAMAAAGLAVRDRWSTWEGEPFTDDAGYVVTVHAR</sequence>
<evidence type="ECO:0000259" key="1">
    <source>
        <dbReference type="Pfam" id="PF13649"/>
    </source>
</evidence>
<dbReference type="Pfam" id="PF13649">
    <property type="entry name" value="Methyltransf_25"/>
    <property type="match status" value="1"/>
</dbReference>
<dbReference type="Proteomes" id="UP000325003">
    <property type="component" value="Unassembled WGS sequence"/>
</dbReference>
<dbReference type="GO" id="GO:0032259">
    <property type="term" value="P:methylation"/>
    <property type="evidence" value="ECO:0007669"/>
    <property type="project" value="UniProtKB-KW"/>
</dbReference>
<keyword evidence="2" id="KW-0808">Transferase</keyword>
<proteinExistence type="predicted"/>
<keyword evidence="2" id="KW-0489">Methyltransferase</keyword>
<comment type="caution">
    <text evidence="2">The sequence shown here is derived from an EMBL/GenBank/DDBJ whole genome shotgun (WGS) entry which is preliminary data.</text>
</comment>
<reference evidence="2 3" key="2">
    <citation type="submission" date="2019-09" db="EMBL/GenBank/DDBJ databases">
        <authorList>
            <person name="Jin C."/>
        </authorList>
    </citation>
    <scope>NUCLEOTIDE SEQUENCE [LARGE SCALE GENOMIC DNA]</scope>
    <source>
        <strain evidence="2 3">BN130099</strain>
    </source>
</reference>
<dbReference type="EMBL" id="VUJV01000001">
    <property type="protein sequence ID" value="KAA1421764.1"/>
    <property type="molecule type" value="Genomic_DNA"/>
</dbReference>
<dbReference type="PANTHER" id="PTHR43464:SF23">
    <property type="entry name" value="JUVENILE HORMONE ACID O-METHYLTRANSFERASE"/>
    <property type="match status" value="1"/>
</dbReference>
<dbReference type="Gene3D" id="3.40.50.150">
    <property type="entry name" value="Vaccinia Virus protein VP39"/>
    <property type="match status" value="1"/>
</dbReference>
<evidence type="ECO:0000313" key="2">
    <source>
        <dbReference type="EMBL" id="KAA1421764.1"/>
    </source>
</evidence>
<dbReference type="InterPro" id="IPR029063">
    <property type="entry name" value="SAM-dependent_MTases_sf"/>
</dbReference>
<dbReference type="AlphaFoldDB" id="A0A5B1LML3"/>
<dbReference type="RefSeq" id="WP_149727225.1">
    <property type="nucleotide sequence ID" value="NZ_VUJV01000001.1"/>
</dbReference>
<dbReference type="PANTHER" id="PTHR43464">
    <property type="entry name" value="METHYLTRANSFERASE"/>
    <property type="match status" value="1"/>
</dbReference>
<organism evidence="2 3">
    <name type="scientific">Nocardioides humilatus</name>
    <dbReference type="NCBI Taxonomy" id="2607660"/>
    <lineage>
        <taxon>Bacteria</taxon>
        <taxon>Bacillati</taxon>
        <taxon>Actinomycetota</taxon>
        <taxon>Actinomycetes</taxon>
        <taxon>Propionibacteriales</taxon>
        <taxon>Nocardioidaceae</taxon>
        <taxon>Nocardioides</taxon>
    </lineage>
</organism>
<accession>A0A5B1LML3</accession>
<dbReference type="CDD" id="cd02440">
    <property type="entry name" value="AdoMet_MTases"/>
    <property type="match status" value="1"/>
</dbReference>
<name>A0A5B1LML3_9ACTN</name>
<gene>
    <name evidence="2" type="ORF">F0U44_05700</name>
</gene>
<evidence type="ECO:0000313" key="3">
    <source>
        <dbReference type="Proteomes" id="UP000325003"/>
    </source>
</evidence>
<keyword evidence="3" id="KW-1185">Reference proteome</keyword>
<reference evidence="2 3" key="1">
    <citation type="submission" date="2019-09" db="EMBL/GenBank/DDBJ databases">
        <title>Nocardioides panacisoli sp. nov., isolated from the soil of a ginseng field.</title>
        <authorList>
            <person name="Cho C."/>
        </authorList>
    </citation>
    <scope>NUCLEOTIDE SEQUENCE [LARGE SCALE GENOMIC DNA]</scope>
    <source>
        <strain evidence="2 3">BN130099</strain>
    </source>
</reference>
<dbReference type="InterPro" id="IPR041698">
    <property type="entry name" value="Methyltransf_25"/>
</dbReference>
<dbReference type="GO" id="GO:0010420">
    <property type="term" value="F:polyprenyldihydroxybenzoate methyltransferase activity"/>
    <property type="evidence" value="ECO:0007669"/>
    <property type="project" value="TreeGrafter"/>
</dbReference>
<feature type="domain" description="Methyltransferase" evidence="1">
    <location>
        <begin position="51"/>
        <end position="137"/>
    </location>
</feature>